<protein>
    <recommendedName>
        <fullName evidence="3">Phosphatidic acid phosphatase type 2/haloperoxidase domain-containing protein</fullName>
    </recommendedName>
</protein>
<comment type="caution">
    <text evidence="4">The sequence shown here is derived from an EMBL/GenBank/DDBJ whole genome shotgun (WGS) entry which is preliminary data.</text>
</comment>
<dbReference type="InterPro" id="IPR000326">
    <property type="entry name" value="PAP2/HPO"/>
</dbReference>
<keyword evidence="2" id="KW-0812">Transmembrane</keyword>
<feature type="transmembrane region" description="Helical" evidence="2">
    <location>
        <begin position="222"/>
        <end position="243"/>
    </location>
</feature>
<dbReference type="SUPFAM" id="SSF48317">
    <property type="entry name" value="Acid phosphatase/Vanadium-dependent haloperoxidase"/>
    <property type="match status" value="1"/>
</dbReference>
<dbReference type="Pfam" id="PF01569">
    <property type="entry name" value="PAP2"/>
    <property type="match status" value="1"/>
</dbReference>
<name>A0ABN2YHT5_9MICC</name>
<dbReference type="InterPro" id="IPR036938">
    <property type="entry name" value="PAP2/HPO_sf"/>
</dbReference>
<keyword evidence="5" id="KW-1185">Reference proteome</keyword>
<feature type="transmembrane region" description="Helical" evidence="2">
    <location>
        <begin position="133"/>
        <end position="152"/>
    </location>
</feature>
<feature type="transmembrane region" description="Helical" evidence="2">
    <location>
        <begin position="289"/>
        <end position="312"/>
    </location>
</feature>
<evidence type="ECO:0000313" key="5">
    <source>
        <dbReference type="Proteomes" id="UP001500102"/>
    </source>
</evidence>
<feature type="domain" description="Phosphatidic acid phosphatase type 2/haloperoxidase" evidence="3">
    <location>
        <begin position="159"/>
        <end position="264"/>
    </location>
</feature>
<feature type="transmembrane region" description="Helical" evidence="2">
    <location>
        <begin position="196"/>
        <end position="215"/>
    </location>
</feature>
<gene>
    <name evidence="4" type="ORF">GCM10009825_05520</name>
</gene>
<dbReference type="RefSeq" id="WP_344361841.1">
    <property type="nucleotide sequence ID" value="NZ_BAAAQB010000008.1"/>
</dbReference>
<keyword evidence="2" id="KW-0472">Membrane</keyword>
<accession>A0ABN2YHT5</accession>
<feature type="transmembrane region" description="Helical" evidence="2">
    <location>
        <begin position="249"/>
        <end position="268"/>
    </location>
</feature>
<proteinExistence type="predicted"/>
<dbReference type="Gene3D" id="1.20.144.10">
    <property type="entry name" value="Phosphatidic acid phosphatase type 2/haloperoxidase"/>
    <property type="match status" value="1"/>
</dbReference>
<feature type="transmembrane region" description="Helical" evidence="2">
    <location>
        <begin position="157"/>
        <end position="176"/>
    </location>
</feature>
<feature type="transmembrane region" description="Helical" evidence="2">
    <location>
        <begin position="78"/>
        <end position="99"/>
    </location>
</feature>
<dbReference type="Proteomes" id="UP001500102">
    <property type="component" value="Unassembled WGS sequence"/>
</dbReference>
<keyword evidence="2" id="KW-1133">Transmembrane helix</keyword>
<evidence type="ECO:0000313" key="4">
    <source>
        <dbReference type="EMBL" id="GAA2127450.1"/>
    </source>
</evidence>
<feature type="region of interest" description="Disordered" evidence="1">
    <location>
        <begin position="1"/>
        <end position="72"/>
    </location>
</feature>
<evidence type="ECO:0000256" key="2">
    <source>
        <dbReference type="SAM" id="Phobius"/>
    </source>
</evidence>
<feature type="compositionally biased region" description="Low complexity" evidence="1">
    <location>
        <begin position="33"/>
        <end position="46"/>
    </location>
</feature>
<organism evidence="4 5">
    <name type="scientific">Arthrobacter humicola</name>
    <dbReference type="NCBI Taxonomy" id="409291"/>
    <lineage>
        <taxon>Bacteria</taxon>
        <taxon>Bacillati</taxon>
        <taxon>Actinomycetota</taxon>
        <taxon>Actinomycetes</taxon>
        <taxon>Micrococcales</taxon>
        <taxon>Micrococcaceae</taxon>
        <taxon>Arthrobacter</taxon>
    </lineage>
</organism>
<sequence>MTFRQEPTPRDPSAPVSGTPIPETQIPETQVLQAQAPRTSAPAARAPRARATKTQAPKTRAGTTPDPRARWSPGRGTAALFVLATVACIAGLAATYFFFVRTTTGQFIDESALVEAVALSGTAGKAATKLLDWLPALCVVIASIVVIFVTILRRRWAAAGIAIAACVGANLATQILKDLLPVRPYRGVETLELNSLPSGHTTMAASAAAAVFLMVSPRWRPLAGYLGGSFAVATGVSTLINQWHRPADVVAAFLVVGAFMLPAGWLIIRTGPRWNVWDGYGEHWASARIWVALPVLTGLAAAGVAAYALLSIGPGGQEISTTSYFWAGTSLIVIAGYLATVAAVWLFGLAARRRDA</sequence>
<evidence type="ECO:0000259" key="3">
    <source>
        <dbReference type="SMART" id="SM00014"/>
    </source>
</evidence>
<dbReference type="EMBL" id="BAAAQB010000008">
    <property type="protein sequence ID" value="GAA2127450.1"/>
    <property type="molecule type" value="Genomic_DNA"/>
</dbReference>
<evidence type="ECO:0000256" key="1">
    <source>
        <dbReference type="SAM" id="MobiDB-lite"/>
    </source>
</evidence>
<dbReference type="SMART" id="SM00014">
    <property type="entry name" value="acidPPc"/>
    <property type="match status" value="1"/>
</dbReference>
<feature type="transmembrane region" description="Helical" evidence="2">
    <location>
        <begin position="324"/>
        <end position="351"/>
    </location>
</feature>
<reference evidence="4 5" key="1">
    <citation type="journal article" date="2019" name="Int. J. Syst. Evol. Microbiol.">
        <title>The Global Catalogue of Microorganisms (GCM) 10K type strain sequencing project: providing services to taxonomists for standard genome sequencing and annotation.</title>
        <authorList>
            <consortium name="The Broad Institute Genomics Platform"/>
            <consortium name="The Broad Institute Genome Sequencing Center for Infectious Disease"/>
            <person name="Wu L."/>
            <person name="Ma J."/>
        </authorList>
    </citation>
    <scope>NUCLEOTIDE SEQUENCE [LARGE SCALE GENOMIC DNA]</scope>
    <source>
        <strain evidence="4 5">JCM 15921</strain>
    </source>
</reference>